<dbReference type="EMBL" id="CACVBM020000221">
    <property type="protein sequence ID" value="CAA7016074.1"/>
    <property type="molecule type" value="Genomic_DNA"/>
</dbReference>
<accession>A0A6D2HLZ0</accession>
<sequence length="132" mass="15426">MSSAMDKAMLAMSLDEEEDLPFDIPDRPEYSSCERNVLSLIGRTLNPDRQRMRNLLLDMPRKWQMYGKVRGVALSSEKFQFIFDSERDLIEILGRGVHTYNEWALAIERWVEHPAEDHLQFILFGCKSGNFL</sequence>
<evidence type="ECO:0000259" key="1">
    <source>
        <dbReference type="Pfam" id="PF14111"/>
    </source>
</evidence>
<evidence type="ECO:0000313" key="4">
    <source>
        <dbReference type="EMBL" id="CAA7062476.1"/>
    </source>
</evidence>
<name>A0A6D2HLZ0_9BRAS</name>
<reference evidence="3 5" key="1">
    <citation type="submission" date="2020-01" db="EMBL/GenBank/DDBJ databases">
        <authorList>
            <person name="Mishra B."/>
        </authorList>
    </citation>
    <scope>NUCLEOTIDE SEQUENCE [LARGE SCALE GENOMIC DNA]</scope>
</reference>
<evidence type="ECO:0000313" key="3">
    <source>
        <dbReference type="EMBL" id="CAA7017253.1"/>
    </source>
</evidence>
<dbReference type="Pfam" id="PF14111">
    <property type="entry name" value="DUF4283"/>
    <property type="match status" value="1"/>
</dbReference>
<dbReference type="EMBL" id="CACVBM020000310">
    <property type="protein sequence ID" value="CAA7017253.1"/>
    <property type="molecule type" value="Genomic_DNA"/>
</dbReference>
<evidence type="ECO:0000313" key="5">
    <source>
        <dbReference type="Proteomes" id="UP000467841"/>
    </source>
</evidence>
<organism evidence="3 5">
    <name type="scientific">Microthlaspi erraticum</name>
    <dbReference type="NCBI Taxonomy" id="1685480"/>
    <lineage>
        <taxon>Eukaryota</taxon>
        <taxon>Viridiplantae</taxon>
        <taxon>Streptophyta</taxon>
        <taxon>Embryophyta</taxon>
        <taxon>Tracheophyta</taxon>
        <taxon>Spermatophyta</taxon>
        <taxon>Magnoliopsida</taxon>
        <taxon>eudicotyledons</taxon>
        <taxon>Gunneridae</taxon>
        <taxon>Pentapetalae</taxon>
        <taxon>rosids</taxon>
        <taxon>malvids</taxon>
        <taxon>Brassicales</taxon>
        <taxon>Brassicaceae</taxon>
        <taxon>Coluteocarpeae</taxon>
        <taxon>Microthlaspi</taxon>
    </lineage>
</organism>
<dbReference type="InterPro" id="IPR025558">
    <property type="entry name" value="DUF4283"/>
</dbReference>
<proteinExistence type="predicted"/>
<evidence type="ECO:0000313" key="2">
    <source>
        <dbReference type="EMBL" id="CAA7016074.1"/>
    </source>
</evidence>
<dbReference type="OrthoDB" id="1109091at2759"/>
<gene>
    <name evidence="2" type="ORF">MERR_LOCUS3309</name>
    <name evidence="3" type="ORF">MERR_LOCUS4488</name>
    <name evidence="4" type="ORF">MERR_LOCUS49712</name>
</gene>
<dbReference type="Proteomes" id="UP000467841">
    <property type="component" value="Unassembled WGS sequence"/>
</dbReference>
<keyword evidence="5" id="KW-1185">Reference proteome</keyword>
<dbReference type="AlphaFoldDB" id="A0A6D2HLZ0"/>
<protein>
    <recommendedName>
        <fullName evidence="1">DUF4283 domain-containing protein</fullName>
    </recommendedName>
</protein>
<dbReference type="EMBL" id="CACVBM020001940">
    <property type="protein sequence ID" value="CAA7062476.1"/>
    <property type="molecule type" value="Genomic_DNA"/>
</dbReference>
<feature type="domain" description="DUF4283" evidence="1">
    <location>
        <begin position="33"/>
        <end position="113"/>
    </location>
</feature>